<dbReference type="PROSITE" id="PS50979">
    <property type="entry name" value="BC"/>
    <property type="match status" value="1"/>
</dbReference>
<dbReference type="GO" id="GO:0006633">
    <property type="term" value="P:fatty acid biosynthetic process"/>
    <property type="evidence" value="ECO:0007669"/>
    <property type="project" value="UniProtKB-KW"/>
</dbReference>
<dbReference type="FunFam" id="3.40.50.20:FF:000010">
    <property type="entry name" value="Propionyl-CoA carboxylase subunit alpha"/>
    <property type="match status" value="1"/>
</dbReference>
<evidence type="ECO:0000313" key="16">
    <source>
        <dbReference type="EMBL" id="QKG86009.1"/>
    </source>
</evidence>
<dbReference type="PANTHER" id="PTHR18866:SF33">
    <property type="entry name" value="METHYLCROTONOYL-COA CARBOXYLASE SUBUNIT ALPHA, MITOCHONDRIAL-RELATED"/>
    <property type="match status" value="1"/>
</dbReference>
<dbReference type="NCBIfam" id="NF006367">
    <property type="entry name" value="PRK08591.1"/>
    <property type="match status" value="1"/>
</dbReference>
<dbReference type="InterPro" id="IPR011054">
    <property type="entry name" value="Rudment_hybrid_motif"/>
</dbReference>
<keyword evidence="9 13" id="KW-0067">ATP-binding</keyword>
<evidence type="ECO:0000256" key="9">
    <source>
        <dbReference type="ARBA" id="ARBA00022840"/>
    </source>
</evidence>
<dbReference type="InterPro" id="IPR050856">
    <property type="entry name" value="Biotin_carboxylase_complex"/>
</dbReference>
<evidence type="ECO:0000256" key="1">
    <source>
        <dbReference type="ARBA" id="ARBA00003761"/>
    </source>
</evidence>
<evidence type="ECO:0000313" key="17">
    <source>
        <dbReference type="Proteomes" id="UP000503088"/>
    </source>
</evidence>
<reference evidence="16 17" key="1">
    <citation type="submission" date="2020-01" db="EMBL/GenBank/DDBJ databases">
        <authorList>
            <person name="Gulvik C.A."/>
            <person name="Batra D.G."/>
        </authorList>
    </citation>
    <scope>NUCLEOTIDE SEQUENCE [LARGE SCALE GENOMIC DNA]</scope>
    <source>
        <strain evidence="16 17">W9323</strain>
    </source>
</reference>
<proteinExistence type="predicted"/>
<evidence type="ECO:0000256" key="2">
    <source>
        <dbReference type="ARBA" id="ARBA00004956"/>
    </source>
</evidence>
<dbReference type="FunFam" id="3.30.470.20:FF:000028">
    <property type="entry name" value="Methylcrotonoyl-CoA carboxylase subunit alpha, mitochondrial"/>
    <property type="match status" value="1"/>
</dbReference>
<evidence type="ECO:0000256" key="4">
    <source>
        <dbReference type="ARBA" id="ARBA00013263"/>
    </source>
</evidence>
<keyword evidence="17" id="KW-1185">Reference proteome</keyword>
<keyword evidence="5" id="KW-0444">Lipid biosynthesis</keyword>
<dbReference type="PANTHER" id="PTHR18866">
    <property type="entry name" value="CARBOXYLASE:PYRUVATE/ACETYL-COA/PROPIONYL-COA CARBOXYLASE"/>
    <property type="match status" value="1"/>
</dbReference>
<sequence>MKKILIANRGEIARRITETCRKRGIEVAVVYSEADEALPFVREADEAICIGPPAVAQSYLKGSAVLKVAKEVGADAIHPGYGLLSENALFSRQVREAGLVFVGPPDDVIAQMGDKVKARKIMEEAGVPVIPGTEQGLADLDDAIAKAEEIGYPVMLKASAGGGGIGMQVLNSQEELRKAFPAAQSRAKAYFGDETLFMERFLPSPRHVEVQIMADCHGNVLHLFERECSIQRRNQKVVEESLSPSIRRETRSRLTEAALRAARFVGYIGAGTVEFLVDREENIYFLEMNTRLQVEHPVTEMITGYDLVDLQLDVAEGAVLPFSQEDVFAKGHAIEYRVYAEDPDTFLPSPGLIRAMNLPEGEGVRLDAGVEAGNQVTPFYDPMIAKCIVWGEDRNQALERSRKALSQFEVEGLKTNLPLLRKITDDSVFIHGHYDTAFLYKNTNEVEK</sequence>
<comment type="subunit">
    <text evidence="3">Acetyl-CoA carboxylase is a heterohexamer of biotin carboxyl carrier protein, biotin carboxylase and the two subunits of carboxyl transferase in a 2:2 complex.</text>
</comment>
<comment type="pathway">
    <text evidence="2">Lipid metabolism; malonyl-CoA biosynthesis; malonyl-CoA from acetyl-CoA: step 1/1.</text>
</comment>
<feature type="domain" description="ATP-grasp" evidence="14">
    <location>
        <begin position="119"/>
        <end position="316"/>
    </location>
</feature>
<dbReference type="SUPFAM" id="SSF52440">
    <property type="entry name" value="PreATP-grasp domain"/>
    <property type="match status" value="1"/>
</dbReference>
<dbReference type="Pfam" id="PF02786">
    <property type="entry name" value="CPSase_L_D2"/>
    <property type="match status" value="1"/>
</dbReference>
<dbReference type="InterPro" id="IPR005482">
    <property type="entry name" value="Biotin_COase_C"/>
</dbReference>
<dbReference type="Proteomes" id="UP000503088">
    <property type="component" value="Chromosome"/>
</dbReference>
<dbReference type="RefSeq" id="WP_173225523.1">
    <property type="nucleotide sequence ID" value="NZ_CP048104.1"/>
</dbReference>
<keyword evidence="10" id="KW-0275">Fatty acid biosynthesis</keyword>
<keyword evidence="10" id="KW-0443">Lipid metabolism</keyword>
<dbReference type="Pfam" id="PF02785">
    <property type="entry name" value="Biotin_carb_C"/>
    <property type="match status" value="1"/>
</dbReference>
<evidence type="ECO:0000256" key="12">
    <source>
        <dbReference type="ARBA" id="ARBA00048600"/>
    </source>
</evidence>
<name>A0A7D3XQ58_9BACL</name>
<keyword evidence="7 13" id="KW-0547">Nucleotide-binding</keyword>
<dbReference type="InterPro" id="IPR005479">
    <property type="entry name" value="CPAse_ATP-bd"/>
</dbReference>
<dbReference type="PROSITE" id="PS00866">
    <property type="entry name" value="CPSASE_1"/>
    <property type="match status" value="1"/>
</dbReference>
<dbReference type="PROSITE" id="PS00867">
    <property type="entry name" value="CPSASE_2"/>
    <property type="match status" value="1"/>
</dbReference>
<accession>A0A7D3XQ58</accession>
<dbReference type="AlphaFoldDB" id="A0A7D3XQ58"/>
<dbReference type="SMART" id="SM00878">
    <property type="entry name" value="Biotin_carb_C"/>
    <property type="match status" value="1"/>
</dbReference>
<dbReference type="SUPFAM" id="SSF56059">
    <property type="entry name" value="Glutathione synthetase ATP-binding domain-like"/>
    <property type="match status" value="1"/>
</dbReference>
<evidence type="ECO:0000256" key="3">
    <source>
        <dbReference type="ARBA" id="ARBA00011750"/>
    </source>
</evidence>
<dbReference type="InterPro" id="IPR011764">
    <property type="entry name" value="Biotin_carboxylation_dom"/>
</dbReference>
<evidence type="ECO:0000256" key="10">
    <source>
        <dbReference type="ARBA" id="ARBA00023160"/>
    </source>
</evidence>
<evidence type="ECO:0000256" key="7">
    <source>
        <dbReference type="ARBA" id="ARBA00022741"/>
    </source>
</evidence>
<dbReference type="InterPro" id="IPR005481">
    <property type="entry name" value="BC-like_N"/>
</dbReference>
<dbReference type="InterPro" id="IPR016185">
    <property type="entry name" value="PreATP-grasp_dom_sf"/>
</dbReference>
<evidence type="ECO:0000259" key="15">
    <source>
        <dbReference type="PROSITE" id="PS50979"/>
    </source>
</evidence>
<comment type="function">
    <text evidence="1">This protein is a component of the acetyl coenzyme A carboxylase complex; first, biotin carboxylase catalyzes the carboxylation of the carrier protein and then the transcarboxylase transfers the carboxyl group to form malonyl-CoA.</text>
</comment>
<keyword evidence="11" id="KW-0092">Biotin</keyword>
<dbReference type="EC" id="6.3.4.14" evidence="4"/>
<gene>
    <name evidence="16" type="ORF">GXN76_10065</name>
</gene>
<dbReference type="Pfam" id="PF00289">
    <property type="entry name" value="Biotin_carb_N"/>
    <property type="match status" value="1"/>
</dbReference>
<evidence type="ECO:0000256" key="11">
    <source>
        <dbReference type="ARBA" id="ARBA00023267"/>
    </source>
</evidence>
<dbReference type="EMBL" id="CP048104">
    <property type="protein sequence ID" value="QKG86009.1"/>
    <property type="molecule type" value="Genomic_DNA"/>
</dbReference>
<evidence type="ECO:0000256" key="5">
    <source>
        <dbReference type="ARBA" id="ARBA00022516"/>
    </source>
</evidence>
<evidence type="ECO:0000256" key="6">
    <source>
        <dbReference type="ARBA" id="ARBA00022598"/>
    </source>
</evidence>
<dbReference type="PROSITE" id="PS50975">
    <property type="entry name" value="ATP_GRASP"/>
    <property type="match status" value="1"/>
</dbReference>
<evidence type="ECO:0000256" key="13">
    <source>
        <dbReference type="PROSITE-ProRule" id="PRU00409"/>
    </source>
</evidence>
<keyword evidence="8" id="KW-0276">Fatty acid metabolism</keyword>
<dbReference type="FunFam" id="3.30.1490.20:FF:000003">
    <property type="entry name" value="acetyl-CoA carboxylase isoform X1"/>
    <property type="match status" value="1"/>
</dbReference>
<feature type="domain" description="Biotin carboxylation" evidence="15">
    <location>
        <begin position="1"/>
        <end position="444"/>
    </location>
</feature>
<keyword evidence="6" id="KW-0436">Ligase</keyword>
<dbReference type="GO" id="GO:0046872">
    <property type="term" value="F:metal ion binding"/>
    <property type="evidence" value="ECO:0007669"/>
    <property type="project" value="InterPro"/>
</dbReference>
<protein>
    <recommendedName>
        <fullName evidence="4">biotin carboxylase</fullName>
        <ecNumber evidence="4">6.3.4.14</ecNumber>
    </recommendedName>
</protein>
<evidence type="ECO:0000259" key="14">
    <source>
        <dbReference type="PROSITE" id="PS50975"/>
    </source>
</evidence>
<dbReference type="KEGG" id="kpul:GXN76_10065"/>
<organism evidence="16 17">
    <name type="scientific">Kroppenstedtia pulmonis</name>
    <dbReference type="NCBI Taxonomy" id="1380685"/>
    <lineage>
        <taxon>Bacteria</taxon>
        <taxon>Bacillati</taxon>
        <taxon>Bacillota</taxon>
        <taxon>Bacilli</taxon>
        <taxon>Bacillales</taxon>
        <taxon>Thermoactinomycetaceae</taxon>
        <taxon>Kroppenstedtia</taxon>
    </lineage>
</organism>
<comment type="catalytic activity">
    <reaction evidence="12">
        <text>N(6)-biotinyl-L-lysyl-[protein] + hydrogencarbonate + ATP = N(6)-carboxybiotinyl-L-lysyl-[protein] + ADP + phosphate + H(+)</text>
        <dbReference type="Rhea" id="RHEA:13501"/>
        <dbReference type="Rhea" id="RHEA-COMP:10505"/>
        <dbReference type="Rhea" id="RHEA-COMP:10506"/>
        <dbReference type="ChEBI" id="CHEBI:15378"/>
        <dbReference type="ChEBI" id="CHEBI:17544"/>
        <dbReference type="ChEBI" id="CHEBI:30616"/>
        <dbReference type="ChEBI" id="CHEBI:43474"/>
        <dbReference type="ChEBI" id="CHEBI:83144"/>
        <dbReference type="ChEBI" id="CHEBI:83145"/>
        <dbReference type="ChEBI" id="CHEBI:456216"/>
        <dbReference type="EC" id="6.3.4.14"/>
    </reaction>
</comment>
<dbReference type="GO" id="GO:0005524">
    <property type="term" value="F:ATP binding"/>
    <property type="evidence" value="ECO:0007669"/>
    <property type="project" value="UniProtKB-UniRule"/>
</dbReference>
<dbReference type="SUPFAM" id="SSF51246">
    <property type="entry name" value="Rudiment single hybrid motif"/>
    <property type="match status" value="1"/>
</dbReference>
<dbReference type="Gene3D" id="3.30.470.20">
    <property type="entry name" value="ATP-grasp fold, B domain"/>
    <property type="match status" value="1"/>
</dbReference>
<dbReference type="InterPro" id="IPR011761">
    <property type="entry name" value="ATP-grasp"/>
</dbReference>
<dbReference type="GO" id="GO:0004075">
    <property type="term" value="F:biotin carboxylase activity"/>
    <property type="evidence" value="ECO:0007669"/>
    <property type="project" value="UniProtKB-EC"/>
</dbReference>
<evidence type="ECO:0000256" key="8">
    <source>
        <dbReference type="ARBA" id="ARBA00022832"/>
    </source>
</evidence>